<dbReference type="Gene3D" id="1.20.58.1630">
    <property type="entry name" value="Chaperone lipoprotein PulS/OutS"/>
    <property type="match status" value="1"/>
</dbReference>
<dbReference type="InterPro" id="IPR038432">
    <property type="entry name" value="PulS/OutS-like_sf"/>
</dbReference>
<dbReference type="PROSITE" id="PS51257">
    <property type="entry name" value="PROKAR_LIPOPROTEIN"/>
    <property type="match status" value="1"/>
</dbReference>
<dbReference type="Pfam" id="PF09691">
    <property type="entry name" value="T2SS_PulS_OutS"/>
    <property type="match status" value="1"/>
</dbReference>
<dbReference type="AlphaFoldDB" id="G9YDA1"/>
<evidence type="ECO:0000313" key="2">
    <source>
        <dbReference type="EMBL" id="EHM37955.1"/>
    </source>
</evidence>
<name>G9YDA1_HAFAL</name>
<dbReference type="RefSeq" id="WP_004096700.1">
    <property type="nucleotide sequence ID" value="NZ_JH417555.1"/>
</dbReference>
<keyword evidence="1" id="KW-0732">Signal</keyword>
<gene>
    <name evidence="2" type="ORF">HMPREF0454_04586</name>
</gene>
<feature type="signal peptide" evidence="1">
    <location>
        <begin position="1"/>
        <end position="22"/>
    </location>
</feature>
<protein>
    <submittedName>
        <fullName evidence="2">Bacterial chaperone lipoprotein</fullName>
    </submittedName>
</protein>
<feature type="chain" id="PRO_5003528958" evidence="1">
    <location>
        <begin position="23"/>
        <end position="136"/>
    </location>
</feature>
<evidence type="ECO:0000313" key="3">
    <source>
        <dbReference type="Proteomes" id="UP000005959"/>
    </source>
</evidence>
<dbReference type="InterPro" id="IPR019114">
    <property type="entry name" value="Chap_lipoprot_PulS/OutS-like"/>
</dbReference>
<keyword evidence="2" id="KW-0449">Lipoprotein</keyword>
<dbReference type="HOGENOM" id="CLU_154567_0_0_6"/>
<dbReference type="EMBL" id="AGCI01000110">
    <property type="protein sequence ID" value="EHM37955.1"/>
    <property type="molecule type" value="Genomic_DNA"/>
</dbReference>
<reference evidence="2 3" key="1">
    <citation type="submission" date="2011-08" db="EMBL/GenBank/DDBJ databases">
        <authorList>
            <person name="Weinstock G."/>
            <person name="Sodergren E."/>
            <person name="Clifton S."/>
            <person name="Fulton L."/>
            <person name="Fulton B."/>
            <person name="Courtney L."/>
            <person name="Fronick C."/>
            <person name="Harrison M."/>
            <person name="Strong C."/>
            <person name="Farmer C."/>
            <person name="Delahaunty K."/>
            <person name="Markovic C."/>
            <person name="Hall O."/>
            <person name="Minx P."/>
            <person name="Tomlinson C."/>
            <person name="Mitreva M."/>
            <person name="Hou S."/>
            <person name="Chen J."/>
            <person name="Wollam A."/>
            <person name="Pepin K.H."/>
            <person name="Johnson M."/>
            <person name="Bhonagiri V."/>
            <person name="Zhang X."/>
            <person name="Suruliraj S."/>
            <person name="Warren W."/>
            <person name="Chinwalla A."/>
            <person name="Mardis E.R."/>
            <person name="Wilson R.K."/>
        </authorList>
    </citation>
    <scope>NUCLEOTIDE SEQUENCE [LARGE SCALE GENOMIC DNA]</scope>
    <source>
        <strain evidence="2 3">ATCC 51873</strain>
    </source>
</reference>
<dbReference type="PATRIC" id="fig|1002364.3.peg.4119"/>
<accession>G9YDA1</accession>
<organism evidence="2 3">
    <name type="scientific">Hafnia alvei ATCC 51873</name>
    <dbReference type="NCBI Taxonomy" id="1002364"/>
    <lineage>
        <taxon>Bacteria</taxon>
        <taxon>Pseudomonadati</taxon>
        <taxon>Pseudomonadota</taxon>
        <taxon>Gammaproteobacteria</taxon>
        <taxon>Enterobacterales</taxon>
        <taxon>Hafniaceae</taxon>
        <taxon>Hafnia</taxon>
    </lineage>
</organism>
<comment type="caution">
    <text evidence="2">The sequence shown here is derived from an EMBL/GenBank/DDBJ whole genome shotgun (WGS) entry which is preliminary data.</text>
</comment>
<sequence>MNKIKVITLSLLLVSLVGGCQAKSSAIPSVQEQMNGLADLIGSAAFLRDRCGVNDIPANKSLSMIAVMTGMEMGWDTREYYPDGKADDMYNATLDQMGQKVEQGLMADNPDVAGTCQSLAGNQHIAGFVAQAKARG</sequence>
<dbReference type="Proteomes" id="UP000005959">
    <property type="component" value="Unassembled WGS sequence"/>
</dbReference>
<proteinExistence type="predicted"/>
<evidence type="ECO:0000256" key="1">
    <source>
        <dbReference type="SAM" id="SignalP"/>
    </source>
</evidence>